<feature type="compositionally biased region" description="Low complexity" evidence="1">
    <location>
        <begin position="256"/>
        <end position="271"/>
    </location>
</feature>
<dbReference type="GO" id="GO:0005743">
    <property type="term" value="C:mitochondrial inner membrane"/>
    <property type="evidence" value="ECO:0007669"/>
    <property type="project" value="TreeGrafter"/>
</dbReference>
<feature type="region of interest" description="Disordered" evidence="1">
    <location>
        <begin position="201"/>
        <end position="234"/>
    </location>
</feature>
<name>A0A267F9H3_9PLAT</name>
<dbReference type="Pfam" id="PF04430">
    <property type="entry name" value="DUF498"/>
    <property type="match status" value="1"/>
</dbReference>
<comment type="caution">
    <text evidence="2">The sequence shown here is derived from an EMBL/GenBank/DDBJ whole genome shotgun (WGS) entry which is preliminary data.</text>
</comment>
<dbReference type="InterPro" id="IPR007523">
    <property type="entry name" value="NDUFAF3/AAMDC"/>
</dbReference>
<dbReference type="SUPFAM" id="SSF64076">
    <property type="entry name" value="MTH938-like"/>
    <property type="match status" value="1"/>
</dbReference>
<accession>A0A267F9H3</accession>
<dbReference type="EMBL" id="NIVC01001238">
    <property type="protein sequence ID" value="PAA70431.1"/>
    <property type="molecule type" value="Genomic_DNA"/>
</dbReference>
<feature type="region of interest" description="Disordered" evidence="1">
    <location>
        <begin position="253"/>
        <end position="312"/>
    </location>
</feature>
<evidence type="ECO:0008006" key="4">
    <source>
        <dbReference type="Google" id="ProtNLM"/>
    </source>
</evidence>
<reference evidence="2 3" key="1">
    <citation type="submission" date="2017-06" db="EMBL/GenBank/DDBJ databases">
        <title>A platform for efficient transgenesis in Macrostomum lignano, a flatworm model organism for stem cell research.</title>
        <authorList>
            <person name="Berezikov E."/>
        </authorList>
    </citation>
    <scope>NUCLEOTIDE SEQUENCE [LARGE SCALE GENOMIC DNA]</scope>
    <source>
        <strain evidence="2">DV1</strain>
        <tissue evidence="2">Whole organism</tissue>
    </source>
</reference>
<gene>
    <name evidence="2" type="ORF">BOX15_Mlig006724g2</name>
</gene>
<sequence length="312" mass="34962">MLLCSRCACRMLGRLSPTGRSLSKDTSQEVPTSFNDDLEENKTSVTILNEDKSMVFFERFGRYGFKLSTGIFVLGPVLAFPKSVFSWRVSGTGDIGPASLSVLQVLYPRPDIFLLGKGDPTANLDSSALNTWFRELRINWEILPTEEALTTFNFLNSEGRHVAGAFLPPSMRDMYKEDLQALEVDKRRRANYQLLESTGGHYRSELLDSPPQQPSERTFRDAAASSLDSLKRPSSAAFAEYQRRQWVAEEAGENYQTARAAQRAKAHAQLQTDRQRQVEEAKRRVKDEQEGLDGADGDGEARDDGRPGGQKK</sequence>
<evidence type="ECO:0000313" key="2">
    <source>
        <dbReference type="EMBL" id="PAA70431.1"/>
    </source>
</evidence>
<organism evidence="2 3">
    <name type="scientific">Macrostomum lignano</name>
    <dbReference type="NCBI Taxonomy" id="282301"/>
    <lineage>
        <taxon>Eukaryota</taxon>
        <taxon>Metazoa</taxon>
        <taxon>Spiralia</taxon>
        <taxon>Lophotrochozoa</taxon>
        <taxon>Platyhelminthes</taxon>
        <taxon>Rhabditophora</taxon>
        <taxon>Macrostomorpha</taxon>
        <taxon>Macrostomida</taxon>
        <taxon>Macrostomidae</taxon>
        <taxon>Macrostomum</taxon>
    </lineage>
</organism>
<evidence type="ECO:0000256" key="1">
    <source>
        <dbReference type="SAM" id="MobiDB-lite"/>
    </source>
</evidence>
<dbReference type="Gene3D" id="3.40.1230.10">
    <property type="entry name" value="MTH938-like"/>
    <property type="match status" value="1"/>
</dbReference>
<feature type="compositionally biased region" description="Basic and acidic residues" evidence="1">
    <location>
        <begin position="273"/>
        <end position="289"/>
    </location>
</feature>
<dbReference type="STRING" id="282301.A0A267F9H3"/>
<dbReference type="OrthoDB" id="20681at2759"/>
<dbReference type="AlphaFoldDB" id="A0A267F9H3"/>
<proteinExistence type="predicted"/>
<evidence type="ECO:0000313" key="3">
    <source>
        <dbReference type="Proteomes" id="UP000215902"/>
    </source>
</evidence>
<dbReference type="PANTHER" id="PTHR21192:SF2">
    <property type="entry name" value="NADH DEHYDROGENASE [UBIQUINONE] 1 ALPHA SUBCOMPLEX ASSEMBLY FACTOR 3"/>
    <property type="match status" value="1"/>
</dbReference>
<dbReference type="InterPro" id="IPR036748">
    <property type="entry name" value="MTH938-like_sf"/>
</dbReference>
<protein>
    <recommendedName>
        <fullName evidence="4">NADH dehydrogenase [ubiquinone] 1 alpha subcomplex assembly factor 3</fullName>
    </recommendedName>
</protein>
<dbReference type="PANTHER" id="PTHR21192">
    <property type="entry name" value="NUCLEAR PROTEIN E3-3"/>
    <property type="match status" value="1"/>
</dbReference>
<dbReference type="GO" id="GO:0032981">
    <property type="term" value="P:mitochondrial respiratory chain complex I assembly"/>
    <property type="evidence" value="ECO:0007669"/>
    <property type="project" value="TreeGrafter"/>
</dbReference>
<keyword evidence="3" id="KW-1185">Reference proteome</keyword>
<dbReference type="Proteomes" id="UP000215902">
    <property type="component" value="Unassembled WGS sequence"/>
</dbReference>